<dbReference type="Gene3D" id="2.40.70.10">
    <property type="entry name" value="Acid Proteases"/>
    <property type="match status" value="1"/>
</dbReference>
<comment type="caution">
    <text evidence="3">The sequence shown here is derived from an EMBL/GenBank/DDBJ whole genome shotgun (WGS) entry which is preliminary data.</text>
</comment>
<dbReference type="Pfam" id="PF03732">
    <property type="entry name" value="Retrotrans_gag"/>
    <property type="match status" value="1"/>
</dbReference>
<feature type="domain" description="Retrotransposon gag" evidence="2">
    <location>
        <begin position="381"/>
        <end position="428"/>
    </location>
</feature>
<dbReference type="InterPro" id="IPR021109">
    <property type="entry name" value="Peptidase_aspartic_dom_sf"/>
</dbReference>
<dbReference type="PANTHER" id="PTHR33223">
    <property type="entry name" value="CCHC-TYPE DOMAIN-CONTAINING PROTEIN"/>
    <property type="match status" value="1"/>
</dbReference>
<dbReference type="CDD" id="cd00303">
    <property type="entry name" value="retropepsin_like"/>
    <property type="match status" value="1"/>
</dbReference>
<proteinExistence type="predicted"/>
<dbReference type="EMBL" id="BKCJ010006729">
    <property type="protein sequence ID" value="GEU73638.1"/>
    <property type="molecule type" value="Genomic_DNA"/>
</dbReference>
<dbReference type="InterPro" id="IPR005162">
    <property type="entry name" value="Retrotrans_gag_dom"/>
</dbReference>
<protein>
    <recommendedName>
        <fullName evidence="2">Retrotransposon gag domain-containing protein</fullName>
    </recommendedName>
</protein>
<sequence length="669" mass="74522">MDEAAVRRMLKDQIDAIYDELYTQLAELQVELQGIKSLGLNRHGAGGDPGLSRSMRLEKGTPPNGSGECHAINCLPTGTVSKPTTLGDAFSLARITEARLGDQGVSSVSNTTIVNSGEGHNQKGATSRVTFPRHELVKSALSVAPPKPTSNSDEDADADQDNPEEQGDALESEDISILTYLVGHESPRSLQLWGTIGSGNIHMLIDNGSTHSFVQMSVVERMKLAVSITKPFKVYIESGETLLCENICSKVGINMQGLAVETMEFILEGVAHTLQGDASLWIKPTSLHNMQALLDTYGIYEMYELHGVQGMEDGTEVQQVTNTITHLEIDQLITRLSHSFRDDIFFKNKNDDAHEHVERVLDIVSLFNIPGVSHDAVMLLVFPITLTGAAKRWVDRLPPGTIDSWDLFKKAFLQRYCPPSKTSKQEVNIFYNGLGTMNRQLLDLQGPISGMTPTQALTAIQTMADHSQKWQDGTSNRNIKGSSNSEGIAASVNKLENLGRDMKKLKKNVYAIQIGYQICRGAHLDKDCPLNEEVKSVEEVRYGEFGRPFLNYSRNGKKFNRYDQPSSKERRTSLTEIINKYMEEASKRHVEQDEWLKKFYQSIETSREAPDKIIQGLETKVKILANEVEGRVNNGKFEECKTICIEDGSPLYTPFNYSLEEIEYFSSNS</sequence>
<feature type="region of interest" description="Disordered" evidence="1">
    <location>
        <begin position="140"/>
        <end position="170"/>
    </location>
</feature>
<feature type="compositionally biased region" description="Acidic residues" evidence="1">
    <location>
        <begin position="152"/>
        <end position="170"/>
    </location>
</feature>
<accession>A0A6L2MI57</accession>
<reference evidence="3" key="1">
    <citation type="journal article" date="2019" name="Sci. Rep.">
        <title>Draft genome of Tanacetum cinerariifolium, the natural source of mosquito coil.</title>
        <authorList>
            <person name="Yamashiro T."/>
            <person name="Shiraishi A."/>
            <person name="Satake H."/>
            <person name="Nakayama K."/>
        </authorList>
    </citation>
    <scope>NUCLEOTIDE SEQUENCE</scope>
</reference>
<evidence type="ECO:0000259" key="2">
    <source>
        <dbReference type="Pfam" id="PF03732"/>
    </source>
</evidence>
<name>A0A6L2MI57_TANCI</name>
<evidence type="ECO:0000256" key="1">
    <source>
        <dbReference type="SAM" id="MobiDB-lite"/>
    </source>
</evidence>
<organism evidence="3">
    <name type="scientific">Tanacetum cinerariifolium</name>
    <name type="common">Dalmatian daisy</name>
    <name type="synonym">Chrysanthemum cinerariifolium</name>
    <dbReference type="NCBI Taxonomy" id="118510"/>
    <lineage>
        <taxon>Eukaryota</taxon>
        <taxon>Viridiplantae</taxon>
        <taxon>Streptophyta</taxon>
        <taxon>Embryophyta</taxon>
        <taxon>Tracheophyta</taxon>
        <taxon>Spermatophyta</taxon>
        <taxon>Magnoliopsida</taxon>
        <taxon>eudicotyledons</taxon>
        <taxon>Gunneridae</taxon>
        <taxon>Pentapetalae</taxon>
        <taxon>asterids</taxon>
        <taxon>campanulids</taxon>
        <taxon>Asterales</taxon>
        <taxon>Asteraceae</taxon>
        <taxon>Asteroideae</taxon>
        <taxon>Anthemideae</taxon>
        <taxon>Anthemidinae</taxon>
        <taxon>Tanacetum</taxon>
    </lineage>
</organism>
<dbReference type="PANTHER" id="PTHR33223:SF11">
    <property type="entry name" value="ELEMENT PROTEIN, PUTATIVE-RELATED"/>
    <property type="match status" value="1"/>
</dbReference>
<evidence type="ECO:0000313" key="3">
    <source>
        <dbReference type="EMBL" id="GEU73638.1"/>
    </source>
</evidence>
<dbReference type="AlphaFoldDB" id="A0A6L2MI57"/>
<gene>
    <name evidence="3" type="ORF">Tci_045616</name>
</gene>
<dbReference type="Pfam" id="PF08284">
    <property type="entry name" value="RVP_2"/>
    <property type="match status" value="1"/>
</dbReference>